<keyword evidence="13" id="KW-1185">Reference proteome</keyword>
<dbReference type="SUPFAM" id="SSF55729">
    <property type="entry name" value="Acyl-CoA N-acyltransferases (Nat)"/>
    <property type="match status" value="1"/>
</dbReference>
<evidence type="ECO:0000256" key="4">
    <source>
        <dbReference type="ARBA" id="ARBA00048251"/>
    </source>
</evidence>
<comment type="catalytic activity">
    <reaction evidence="10">
        <text>N-terminal L-methionyl-L-leucyl-[protein] + acetyl-CoA = N-terminal N(alpha)-acetyl-L-methionyl-L-leucyl-[protein] + CoA + H(+)</text>
        <dbReference type="Rhea" id="RHEA:50520"/>
        <dbReference type="Rhea" id="RHEA-COMP:12711"/>
        <dbReference type="Rhea" id="RHEA-COMP:12712"/>
        <dbReference type="ChEBI" id="CHEBI:15378"/>
        <dbReference type="ChEBI" id="CHEBI:57287"/>
        <dbReference type="ChEBI" id="CHEBI:57288"/>
        <dbReference type="ChEBI" id="CHEBI:133377"/>
        <dbReference type="ChEBI" id="CHEBI:133378"/>
        <dbReference type="EC" id="2.3.1.258"/>
    </reaction>
</comment>
<reference evidence="14" key="1">
    <citation type="submission" date="2016-11" db="UniProtKB">
        <authorList>
            <consortium name="WormBaseParasite"/>
        </authorList>
    </citation>
    <scope>IDENTIFICATION</scope>
</reference>
<evidence type="ECO:0000256" key="3">
    <source>
        <dbReference type="ARBA" id="ARBA00039121"/>
    </source>
</evidence>
<evidence type="ECO:0000256" key="2">
    <source>
        <dbReference type="ARBA" id="ARBA00023315"/>
    </source>
</evidence>
<dbReference type="PANTHER" id="PTHR42919:SF8">
    <property type="entry name" value="N-ALPHA-ACETYLTRANSFERASE 50"/>
    <property type="match status" value="1"/>
</dbReference>
<dbReference type="PANTHER" id="PTHR42919">
    <property type="entry name" value="N-ALPHA-ACETYLTRANSFERASE"/>
    <property type="match status" value="1"/>
</dbReference>
<comment type="catalytic activity">
    <reaction evidence="5">
        <text>N-terminal L-methionyl-L-tyrosyl-[protein] + acetyl-CoA = N-terminal N(alpha)-acetyl-L-methionyl-L-tyrosyl-[protein] + CoA + H(+)</text>
        <dbReference type="Rhea" id="RHEA:50532"/>
        <dbReference type="Rhea" id="RHEA-COMP:12717"/>
        <dbReference type="Rhea" id="RHEA-COMP:12718"/>
        <dbReference type="ChEBI" id="CHEBI:15378"/>
        <dbReference type="ChEBI" id="CHEBI:57287"/>
        <dbReference type="ChEBI" id="CHEBI:57288"/>
        <dbReference type="ChEBI" id="CHEBI:133384"/>
        <dbReference type="ChEBI" id="CHEBI:133385"/>
        <dbReference type="EC" id="2.3.1.258"/>
    </reaction>
</comment>
<evidence type="ECO:0000256" key="9">
    <source>
        <dbReference type="ARBA" id="ARBA00049002"/>
    </source>
</evidence>
<comment type="catalytic activity">
    <reaction evidence="4">
        <text>N-terminal L-methionyl-L-seryl-[protein] + acetyl-CoA = N-terminal N(alpha)-acetyl-L-methionyl-L-seryl-[protein] + CoA + H(+)</text>
        <dbReference type="Rhea" id="RHEA:50568"/>
        <dbReference type="Rhea" id="RHEA-COMP:12728"/>
        <dbReference type="Rhea" id="RHEA-COMP:12729"/>
        <dbReference type="ChEBI" id="CHEBI:15378"/>
        <dbReference type="ChEBI" id="CHEBI:57287"/>
        <dbReference type="ChEBI" id="CHEBI:57288"/>
        <dbReference type="ChEBI" id="CHEBI:133400"/>
        <dbReference type="ChEBI" id="CHEBI:133401"/>
        <dbReference type="EC" id="2.3.1.258"/>
    </reaction>
</comment>
<proteinExistence type="predicted"/>
<evidence type="ECO:0000313" key="13">
    <source>
        <dbReference type="Proteomes" id="UP000095282"/>
    </source>
</evidence>
<comment type="catalytic activity">
    <reaction evidence="11">
        <text>N-terminal L-methionyl-L-threonyl-[protein] + acetyl-CoA = N-terminal N(alpha)-acetyl-L-methionyl-L-threonyl-[protein] + CoA + H(+)</text>
        <dbReference type="Rhea" id="RHEA:50576"/>
        <dbReference type="Rhea" id="RHEA-COMP:12732"/>
        <dbReference type="Rhea" id="RHEA-COMP:12733"/>
        <dbReference type="ChEBI" id="CHEBI:15378"/>
        <dbReference type="ChEBI" id="CHEBI:57287"/>
        <dbReference type="ChEBI" id="CHEBI:57288"/>
        <dbReference type="ChEBI" id="CHEBI:133404"/>
        <dbReference type="ChEBI" id="CHEBI:133405"/>
        <dbReference type="EC" id="2.3.1.258"/>
    </reaction>
</comment>
<protein>
    <recommendedName>
        <fullName evidence="3">N-terminal methionine N(alpha)-acetyltransferase NatE</fullName>
        <ecNumber evidence="3">2.3.1.258</ecNumber>
    </recommendedName>
</protein>
<evidence type="ECO:0000256" key="1">
    <source>
        <dbReference type="ARBA" id="ARBA00022679"/>
    </source>
</evidence>
<dbReference type="Pfam" id="PF00583">
    <property type="entry name" value="Acetyltransf_1"/>
    <property type="match status" value="1"/>
</dbReference>
<dbReference type="STRING" id="1561998.A0A1I7U1U4"/>
<dbReference type="Gene3D" id="3.40.630.30">
    <property type="match status" value="1"/>
</dbReference>
<evidence type="ECO:0000256" key="10">
    <source>
        <dbReference type="ARBA" id="ARBA00049103"/>
    </source>
</evidence>
<dbReference type="PROSITE" id="PS51186">
    <property type="entry name" value="GNAT"/>
    <property type="match status" value="1"/>
</dbReference>
<dbReference type="CDD" id="cd04301">
    <property type="entry name" value="NAT_SF"/>
    <property type="match status" value="1"/>
</dbReference>
<feature type="domain" description="N-acetyltransferase" evidence="12">
    <location>
        <begin position="35"/>
        <end position="185"/>
    </location>
</feature>
<dbReference type="GO" id="GO:0031415">
    <property type="term" value="C:NatA complex"/>
    <property type="evidence" value="ECO:0007669"/>
    <property type="project" value="TreeGrafter"/>
</dbReference>
<dbReference type="InterPro" id="IPR000182">
    <property type="entry name" value="GNAT_dom"/>
</dbReference>
<evidence type="ECO:0000256" key="7">
    <source>
        <dbReference type="ARBA" id="ARBA00048618"/>
    </source>
</evidence>
<comment type="catalytic activity">
    <reaction evidence="6">
        <text>N-terminal L-methionyl-L-phenylalanyl-[protein] + acetyl-CoA = N-terminal N(alpha)-acetyl-L-methionyl-L-phenylalanyl-[protein] + CoA + H(+)</text>
        <dbReference type="Rhea" id="RHEA:50528"/>
        <dbReference type="Rhea" id="RHEA-COMP:12715"/>
        <dbReference type="Rhea" id="RHEA-COMP:12716"/>
        <dbReference type="ChEBI" id="CHEBI:15378"/>
        <dbReference type="ChEBI" id="CHEBI:57287"/>
        <dbReference type="ChEBI" id="CHEBI:57288"/>
        <dbReference type="ChEBI" id="CHEBI:133382"/>
        <dbReference type="ChEBI" id="CHEBI:133383"/>
        <dbReference type="EC" id="2.3.1.258"/>
    </reaction>
</comment>
<name>A0A1I7U1U4_9PELO</name>
<evidence type="ECO:0000256" key="5">
    <source>
        <dbReference type="ARBA" id="ARBA00048335"/>
    </source>
</evidence>
<dbReference type="WBParaSite" id="Csp11.Scaffold629.g13999.t1">
    <property type="protein sequence ID" value="Csp11.Scaffold629.g13999.t1"/>
    <property type="gene ID" value="Csp11.Scaffold629.g13999"/>
</dbReference>
<accession>A0A1I7U1U4</accession>
<dbReference type="Proteomes" id="UP000095282">
    <property type="component" value="Unplaced"/>
</dbReference>
<evidence type="ECO:0000256" key="6">
    <source>
        <dbReference type="ARBA" id="ARBA00048490"/>
    </source>
</evidence>
<dbReference type="AlphaFoldDB" id="A0A1I7U1U4"/>
<dbReference type="InterPro" id="IPR051556">
    <property type="entry name" value="N-term/lysine_N-AcTrnsfr"/>
</dbReference>
<evidence type="ECO:0000313" key="14">
    <source>
        <dbReference type="WBParaSite" id="Csp11.Scaffold629.g13999.t1"/>
    </source>
</evidence>
<evidence type="ECO:0000259" key="12">
    <source>
        <dbReference type="PROSITE" id="PS51186"/>
    </source>
</evidence>
<keyword evidence="2" id="KW-0012">Acyltransferase</keyword>
<comment type="catalytic activity">
    <reaction evidence="7">
        <text>N-terminal L-methionyl-L-lysyl-[protein] + acetyl-CoA = N-terminal N(alpha)-acetyl-L-methionyl-L-lysyl-[protein] + CoA + H(+)</text>
        <dbReference type="Rhea" id="RHEA:50580"/>
        <dbReference type="Rhea" id="RHEA-COMP:12734"/>
        <dbReference type="Rhea" id="RHEA-COMP:12735"/>
        <dbReference type="ChEBI" id="CHEBI:15378"/>
        <dbReference type="ChEBI" id="CHEBI:57287"/>
        <dbReference type="ChEBI" id="CHEBI:57288"/>
        <dbReference type="ChEBI" id="CHEBI:133406"/>
        <dbReference type="ChEBI" id="CHEBI:133407"/>
        <dbReference type="EC" id="2.3.1.258"/>
    </reaction>
</comment>
<dbReference type="InterPro" id="IPR016181">
    <property type="entry name" value="Acyl_CoA_acyltransferase"/>
</dbReference>
<dbReference type="EC" id="2.3.1.258" evidence="3"/>
<dbReference type="eggNOG" id="KOG3138">
    <property type="taxonomic scope" value="Eukaryota"/>
</dbReference>
<sequence length="186" mass="21354">MVYRLKEDFGDGLTNEELEIAWKLETMLVMSSQKKTICQPGSIYLDEIINTKPLQVLESSIFDGENNNLPVSKNLCRYAYYNDVIVGFICCEMKDIYGNWKNLYYSTIGVLPAYQRLGIGQQLLSFAVNTARSLKNVRELTLHARADNKPALELYKKNGFVVNLLIKNFYPRCKSDAYYLLLHTAN</sequence>
<comment type="catalytic activity">
    <reaction evidence="8">
        <text>N-terminal L-methionyl-L-valyl-[protein] + acetyl-CoA = N-terminal N(alpha)-acetyl-L-methionyl-L-valyl-[protein] + CoA + H(+)</text>
        <dbReference type="Rhea" id="RHEA:50572"/>
        <dbReference type="Rhea" id="RHEA-COMP:12730"/>
        <dbReference type="Rhea" id="RHEA-COMP:12731"/>
        <dbReference type="ChEBI" id="CHEBI:15378"/>
        <dbReference type="ChEBI" id="CHEBI:57287"/>
        <dbReference type="ChEBI" id="CHEBI:57288"/>
        <dbReference type="ChEBI" id="CHEBI:133402"/>
        <dbReference type="ChEBI" id="CHEBI:133403"/>
        <dbReference type="EC" id="2.3.1.258"/>
    </reaction>
</comment>
<evidence type="ECO:0000256" key="11">
    <source>
        <dbReference type="ARBA" id="ARBA00049454"/>
    </source>
</evidence>
<comment type="catalytic activity">
    <reaction evidence="9">
        <text>N-terminal L-methionyl-L-alanyl-[protein] + acetyl-CoA = N-terminal N(alpha)-acetyl-L-methionyl-L-alanyl-[protein] + CoA + H(+)</text>
        <dbReference type="Rhea" id="RHEA:50564"/>
        <dbReference type="Rhea" id="RHEA-COMP:12726"/>
        <dbReference type="Rhea" id="RHEA-COMP:12727"/>
        <dbReference type="ChEBI" id="CHEBI:15378"/>
        <dbReference type="ChEBI" id="CHEBI:57287"/>
        <dbReference type="ChEBI" id="CHEBI:57288"/>
        <dbReference type="ChEBI" id="CHEBI:133398"/>
        <dbReference type="ChEBI" id="CHEBI:133399"/>
        <dbReference type="EC" id="2.3.1.258"/>
    </reaction>
</comment>
<organism evidence="13 14">
    <name type="scientific">Caenorhabditis tropicalis</name>
    <dbReference type="NCBI Taxonomy" id="1561998"/>
    <lineage>
        <taxon>Eukaryota</taxon>
        <taxon>Metazoa</taxon>
        <taxon>Ecdysozoa</taxon>
        <taxon>Nematoda</taxon>
        <taxon>Chromadorea</taxon>
        <taxon>Rhabditida</taxon>
        <taxon>Rhabditina</taxon>
        <taxon>Rhabditomorpha</taxon>
        <taxon>Rhabditoidea</taxon>
        <taxon>Rhabditidae</taxon>
        <taxon>Peloderinae</taxon>
        <taxon>Caenorhabditis</taxon>
    </lineage>
</organism>
<keyword evidence="1" id="KW-0808">Transferase</keyword>
<dbReference type="GO" id="GO:0007064">
    <property type="term" value="P:mitotic sister chromatid cohesion"/>
    <property type="evidence" value="ECO:0007669"/>
    <property type="project" value="TreeGrafter"/>
</dbReference>
<dbReference type="GO" id="GO:0120518">
    <property type="term" value="F:protein N-terminal-methionine acetyltransferase activity"/>
    <property type="evidence" value="ECO:0007669"/>
    <property type="project" value="UniProtKB-EC"/>
</dbReference>
<evidence type="ECO:0000256" key="8">
    <source>
        <dbReference type="ARBA" id="ARBA00048799"/>
    </source>
</evidence>